<dbReference type="PANTHER" id="PTHR33566:SF1">
    <property type="entry name" value="EN_SPM-LIKE TRANSPOSON-RELATED"/>
    <property type="match status" value="1"/>
</dbReference>
<accession>A0A3S3N040</accession>
<keyword evidence="1" id="KW-0175">Coiled coil</keyword>
<proteinExistence type="predicted"/>
<dbReference type="STRING" id="337451.A0A3S3N040"/>
<dbReference type="PANTHER" id="PTHR33566">
    <property type="entry name" value="EN/SPM-LIKE TRANSPOSON-RELATED"/>
    <property type="match status" value="1"/>
</dbReference>
<evidence type="ECO:0000313" key="2">
    <source>
        <dbReference type="EMBL" id="RWR93302.1"/>
    </source>
</evidence>
<gene>
    <name evidence="2" type="ORF">CKAN_02254700</name>
</gene>
<dbReference type="AlphaFoldDB" id="A0A3S3N040"/>
<dbReference type="Proteomes" id="UP000283530">
    <property type="component" value="Unassembled WGS sequence"/>
</dbReference>
<feature type="coiled-coil region" evidence="1">
    <location>
        <begin position="773"/>
        <end position="807"/>
    </location>
</feature>
<evidence type="ECO:0000313" key="3">
    <source>
        <dbReference type="Proteomes" id="UP000283530"/>
    </source>
</evidence>
<sequence>MEPRLRKGQKAELLKRCCWRVKCFVETDAGFSPTPSKTDLAHHDPFTTALRSLGRTSFAKEAEPTVKVYKGEEPLSFSKLEKEYEDWVFQMHEKYDEEIECGEDQPVIVLSPSNKKGLGISSDVVRVHHVIKRKGASWKSGQKIKVLKGAVGCYKNNLYATLEYILLEGFQGDSGGEARLICRPLDCPVQKGCSLEVNGETASLDIKDSLSFPISVIDSGKCQAIDTAAWNYQLEKMRQKAPSAIEILNVEQCHQLEIEGALPSGSQISAGFVPPNEIVAVVRPFNFTACSSSKGLDLKYIVKDDLEMSMEIKYIGEGKDCQGHLPIDVQRAWPSSRKGFGGLYIFPLGYKFPKLFHKCGVYKFCFSICSNSSCKKLESEVVVQPSSRSGKWAVLCDRKGPYTNGKSLMVRVGSCVPHLSIAFFDEFYNRRPFKSIPDVNIKIITEKRTLVRVDKMVLDLCLDKKTLQITDMLIESSELDLIRPHYRATLEISSHDKLFCATVPCQVIPGYIDNVKMKRSRELENGLLPGSVVKELILELFDAYGNHVEKGLEVHVDGDGFCFQDYARHRLKVDDHGCVNLSGLLKVTGGYRKLVYLSVHFDGKLFFKKEFQVVQRELRIASVIPGYCVAGSQLENIIFEVTDSEGVIDEGIHDEPIQGHFHTLLMASESSAIDNTIRYTFHHGRCTVPVILVPKEEGTFHFVASHSHHSELHIGVEVSIIRAPKLELVTVTQPYADVALCNSSNDNIFLLPDASVHDPSRMQTFVESVVDGQKKLENTLAEAALQIGSHEKQLKVLEDQMTEIYQEIYNLQASMDPESPTQLDYLMNAKEEIVKRIEGKGDNAAAVFCNLSKGIQLPASQKHIINDMLGLVALLGSVNNSRLSRIFAEYLGEDYMLAVVTKSYETARVLESYSENGEVNRNLAFHEAAVTLGKTINGRFLVICLEEIRPYSGWTRGNDPQKKLSLPDPLLPSGKVPPGFLGYAVNMINIDLCHLHIKTSTGHGLRETLFYLLFGELQVYKTREDMQRANVCIKYGAVSLDGGIMKGNGVIALGEWEPEVRFPVEPGKHLSKHSIDVMKKIQEKKAKAEALTEELAKEFQAHAHALDEFGKRKEELCKYMALIEGVVNIKKK</sequence>
<dbReference type="OrthoDB" id="10036779at2759"/>
<comment type="caution">
    <text evidence="2">The sequence shown here is derived from an EMBL/GenBank/DDBJ whole genome shotgun (WGS) entry which is preliminary data.</text>
</comment>
<evidence type="ECO:0000256" key="1">
    <source>
        <dbReference type="SAM" id="Coils"/>
    </source>
</evidence>
<organism evidence="2 3">
    <name type="scientific">Cinnamomum micranthum f. kanehirae</name>
    <dbReference type="NCBI Taxonomy" id="337451"/>
    <lineage>
        <taxon>Eukaryota</taxon>
        <taxon>Viridiplantae</taxon>
        <taxon>Streptophyta</taxon>
        <taxon>Embryophyta</taxon>
        <taxon>Tracheophyta</taxon>
        <taxon>Spermatophyta</taxon>
        <taxon>Magnoliopsida</taxon>
        <taxon>Magnoliidae</taxon>
        <taxon>Laurales</taxon>
        <taxon>Lauraceae</taxon>
        <taxon>Cinnamomum</taxon>
    </lineage>
</organism>
<keyword evidence="3" id="KW-1185">Reference proteome</keyword>
<dbReference type="EMBL" id="QPKB01000010">
    <property type="protein sequence ID" value="RWR93302.1"/>
    <property type="molecule type" value="Genomic_DNA"/>
</dbReference>
<protein>
    <submittedName>
        <fullName evidence="2">Gamma-irradiation and mitomycin c induced 1, putative isoform 1</fullName>
    </submittedName>
</protein>
<name>A0A3S3N040_9MAGN</name>
<reference evidence="2 3" key="1">
    <citation type="journal article" date="2019" name="Nat. Plants">
        <title>Stout camphor tree genome fills gaps in understanding of flowering plant genome evolution.</title>
        <authorList>
            <person name="Chaw S.M."/>
            <person name="Liu Y.C."/>
            <person name="Wu Y.W."/>
            <person name="Wang H.Y."/>
            <person name="Lin C.I."/>
            <person name="Wu C.S."/>
            <person name="Ke H.M."/>
            <person name="Chang L.Y."/>
            <person name="Hsu C.Y."/>
            <person name="Yang H.T."/>
            <person name="Sudianto E."/>
            <person name="Hsu M.H."/>
            <person name="Wu K.P."/>
            <person name="Wang L.N."/>
            <person name="Leebens-Mack J.H."/>
            <person name="Tsai I.J."/>
        </authorList>
    </citation>
    <scope>NUCLEOTIDE SEQUENCE [LARGE SCALE GENOMIC DNA]</scope>
    <source>
        <strain evidence="3">cv. Chaw 1501</strain>
        <tissue evidence="2">Young leaves</tissue>
    </source>
</reference>